<organism evidence="4 5">
    <name type="scientific">Comamonas odontotermitis</name>
    <dbReference type="NCBI Taxonomy" id="379895"/>
    <lineage>
        <taxon>Bacteria</taxon>
        <taxon>Pseudomonadati</taxon>
        <taxon>Pseudomonadota</taxon>
        <taxon>Betaproteobacteria</taxon>
        <taxon>Burkholderiales</taxon>
        <taxon>Comamonadaceae</taxon>
        <taxon>Comamonas</taxon>
    </lineage>
</organism>
<evidence type="ECO:0000259" key="3">
    <source>
        <dbReference type="PROSITE" id="PS51186"/>
    </source>
</evidence>
<proteinExistence type="predicted"/>
<dbReference type="InterPro" id="IPR016181">
    <property type="entry name" value="Acyl_CoA_acyltransferase"/>
</dbReference>
<evidence type="ECO:0000313" key="4">
    <source>
        <dbReference type="EMBL" id="MBB6580019.1"/>
    </source>
</evidence>
<feature type="domain" description="N-acetyltransferase" evidence="3">
    <location>
        <begin position="4"/>
        <end position="163"/>
    </location>
</feature>
<dbReference type="EMBL" id="JACHKZ010000049">
    <property type="protein sequence ID" value="MBB6580019.1"/>
    <property type="molecule type" value="Genomic_DNA"/>
</dbReference>
<protein>
    <submittedName>
        <fullName evidence="4">Phosphinothricin acetyltransferase</fullName>
        <ecNumber evidence="4">2.3.1.183</ecNumber>
    </submittedName>
</protein>
<dbReference type="PANTHER" id="PTHR43072:SF23">
    <property type="entry name" value="UPF0039 PROTEIN C11D3.02C"/>
    <property type="match status" value="1"/>
</dbReference>
<evidence type="ECO:0000313" key="5">
    <source>
        <dbReference type="Proteomes" id="UP000562492"/>
    </source>
</evidence>
<dbReference type="CDD" id="cd04301">
    <property type="entry name" value="NAT_SF"/>
    <property type="match status" value="1"/>
</dbReference>
<dbReference type="GO" id="GO:0102971">
    <property type="term" value="F:phosphinothricin N-acetyltransferase activity"/>
    <property type="evidence" value="ECO:0007669"/>
    <property type="project" value="UniProtKB-EC"/>
</dbReference>
<dbReference type="PROSITE" id="PS51186">
    <property type="entry name" value="GNAT"/>
    <property type="match status" value="1"/>
</dbReference>
<sequence>MSEPKLVPCTHERHAPAILAIFNDAIVNSTALYDYQPRTAESMVAWFAAKQKGGWPVIGLEDEAGALLGFASYGSFRAYPAYKYTMEHSVYVRNDQRGRGLGKRLLQAVIAEARAHDVHALVGAIDAANAGSIALHERLGFKSVGLMPQVGFKFGRWLDLALYQLTLETPAQPVDG</sequence>
<dbReference type="RefSeq" id="WP_184711682.1">
    <property type="nucleotide sequence ID" value="NZ_JACHKZ010000049.1"/>
</dbReference>
<reference evidence="4 5" key="1">
    <citation type="submission" date="2020-08" db="EMBL/GenBank/DDBJ databases">
        <title>Functional genomics of gut bacteria from endangered species of beetles.</title>
        <authorList>
            <person name="Carlos-Shanley C."/>
        </authorList>
    </citation>
    <scope>NUCLEOTIDE SEQUENCE [LARGE SCALE GENOMIC DNA]</scope>
    <source>
        <strain evidence="4 5">S00124</strain>
    </source>
</reference>
<gene>
    <name evidence="4" type="ORF">HNP33_004145</name>
</gene>
<name>A0ABR6RLG9_9BURK</name>
<keyword evidence="5" id="KW-1185">Reference proteome</keyword>
<keyword evidence="2 4" id="KW-0012">Acyltransferase</keyword>
<dbReference type="EC" id="2.3.1.183" evidence="4"/>
<dbReference type="Gene3D" id="3.40.630.30">
    <property type="match status" value="1"/>
</dbReference>
<dbReference type="Pfam" id="PF00583">
    <property type="entry name" value="Acetyltransf_1"/>
    <property type="match status" value="1"/>
</dbReference>
<dbReference type="SUPFAM" id="SSF55729">
    <property type="entry name" value="Acyl-CoA N-acyltransferases (Nat)"/>
    <property type="match status" value="1"/>
</dbReference>
<dbReference type="InterPro" id="IPR000182">
    <property type="entry name" value="GNAT_dom"/>
</dbReference>
<dbReference type="Proteomes" id="UP000562492">
    <property type="component" value="Unassembled WGS sequence"/>
</dbReference>
<accession>A0ABR6RLG9</accession>
<comment type="caution">
    <text evidence="4">The sequence shown here is derived from an EMBL/GenBank/DDBJ whole genome shotgun (WGS) entry which is preliminary data.</text>
</comment>
<dbReference type="PANTHER" id="PTHR43072">
    <property type="entry name" value="N-ACETYLTRANSFERASE"/>
    <property type="match status" value="1"/>
</dbReference>
<evidence type="ECO:0000256" key="2">
    <source>
        <dbReference type="ARBA" id="ARBA00023315"/>
    </source>
</evidence>
<keyword evidence="1 4" id="KW-0808">Transferase</keyword>
<evidence type="ECO:0000256" key="1">
    <source>
        <dbReference type="ARBA" id="ARBA00022679"/>
    </source>
</evidence>